<protein>
    <submittedName>
        <fullName evidence="2">Phage holin family protein</fullName>
    </submittedName>
</protein>
<accession>A0A396RYZ7</accession>
<organism evidence="2 3">
    <name type="scientific">Pseudomonas jilinensis</name>
    <dbReference type="NCBI Taxonomy" id="2078689"/>
    <lineage>
        <taxon>Bacteria</taxon>
        <taxon>Pseudomonadati</taxon>
        <taxon>Pseudomonadota</taxon>
        <taxon>Gammaproteobacteria</taxon>
        <taxon>Pseudomonadales</taxon>
        <taxon>Pseudomonadaceae</taxon>
        <taxon>Pseudomonas</taxon>
    </lineage>
</organism>
<comment type="caution">
    <text evidence="2">The sequence shown here is derived from an EMBL/GenBank/DDBJ whole genome shotgun (WGS) entry which is preliminary data.</text>
</comment>
<keyword evidence="1" id="KW-0472">Membrane</keyword>
<evidence type="ECO:0000256" key="1">
    <source>
        <dbReference type="SAM" id="Phobius"/>
    </source>
</evidence>
<dbReference type="Proteomes" id="UP000265745">
    <property type="component" value="Unassembled WGS sequence"/>
</dbReference>
<feature type="transmembrane region" description="Helical" evidence="1">
    <location>
        <begin position="37"/>
        <end position="57"/>
    </location>
</feature>
<evidence type="ECO:0000313" key="2">
    <source>
        <dbReference type="EMBL" id="RHW21689.1"/>
    </source>
</evidence>
<keyword evidence="3" id="KW-1185">Reference proteome</keyword>
<feature type="transmembrane region" description="Helical" evidence="1">
    <location>
        <begin position="6"/>
        <end position="25"/>
    </location>
</feature>
<dbReference type="AlphaFoldDB" id="A0A396RYZ7"/>
<name>A0A396RYZ7_9PSED</name>
<sequence length="92" mass="10210">MHWLVTTLPVITILAYLAAALRLLCFNRHGYRYRRGVSLLASALIGVLLCSALDLVLHPAPVTIWQALLALLISVLVFRSRGNLAHLLRTQP</sequence>
<dbReference type="OrthoDB" id="6897844at2"/>
<keyword evidence="1" id="KW-0812">Transmembrane</keyword>
<keyword evidence="1" id="KW-1133">Transmembrane helix</keyword>
<proteinExistence type="predicted"/>
<dbReference type="Pfam" id="PF05449">
    <property type="entry name" value="Phage_holin_3_7"/>
    <property type="match status" value="1"/>
</dbReference>
<gene>
    <name evidence="2" type="ORF">C2846_06990</name>
</gene>
<reference evidence="2 3" key="1">
    <citation type="submission" date="2018-06" db="EMBL/GenBank/DDBJ databases">
        <title>Pseudomonas jilinensis sp. nov., isolated from the production water of Jilin Oilfield in China.</title>
        <authorList>
            <person name="Wang J."/>
        </authorList>
    </citation>
    <scope>NUCLEOTIDE SEQUENCE [LARGE SCALE GENOMIC DNA]</scope>
    <source>
        <strain evidence="2 3">JS15-10A1</strain>
    </source>
</reference>
<dbReference type="RefSeq" id="WP_119701058.1">
    <property type="nucleotide sequence ID" value="NZ_QJSA01000005.1"/>
</dbReference>
<dbReference type="EMBL" id="QJSA01000005">
    <property type="protein sequence ID" value="RHW21689.1"/>
    <property type="molecule type" value="Genomic_DNA"/>
</dbReference>
<dbReference type="InterPro" id="IPR008473">
    <property type="entry name" value="Phage_holin_3_7"/>
</dbReference>
<evidence type="ECO:0000313" key="3">
    <source>
        <dbReference type="Proteomes" id="UP000265745"/>
    </source>
</evidence>
<feature type="transmembrane region" description="Helical" evidence="1">
    <location>
        <begin position="63"/>
        <end position="79"/>
    </location>
</feature>